<evidence type="ECO:0000313" key="2">
    <source>
        <dbReference type="Proteomes" id="UP001177021"/>
    </source>
</evidence>
<organism evidence="1 2">
    <name type="scientific">Trifolium pratense</name>
    <name type="common">Red clover</name>
    <dbReference type="NCBI Taxonomy" id="57577"/>
    <lineage>
        <taxon>Eukaryota</taxon>
        <taxon>Viridiplantae</taxon>
        <taxon>Streptophyta</taxon>
        <taxon>Embryophyta</taxon>
        <taxon>Tracheophyta</taxon>
        <taxon>Spermatophyta</taxon>
        <taxon>Magnoliopsida</taxon>
        <taxon>eudicotyledons</taxon>
        <taxon>Gunneridae</taxon>
        <taxon>Pentapetalae</taxon>
        <taxon>rosids</taxon>
        <taxon>fabids</taxon>
        <taxon>Fabales</taxon>
        <taxon>Fabaceae</taxon>
        <taxon>Papilionoideae</taxon>
        <taxon>50 kb inversion clade</taxon>
        <taxon>NPAAA clade</taxon>
        <taxon>Hologalegina</taxon>
        <taxon>IRL clade</taxon>
        <taxon>Trifolieae</taxon>
        <taxon>Trifolium</taxon>
    </lineage>
</organism>
<name>A0ACB0L9W3_TRIPR</name>
<comment type="caution">
    <text evidence="1">The sequence shown here is derived from an EMBL/GenBank/DDBJ whole genome shotgun (WGS) entry which is preliminary data.</text>
</comment>
<protein>
    <submittedName>
        <fullName evidence="1">Uncharacterized protein</fullName>
    </submittedName>
</protein>
<gene>
    <name evidence="1" type="ORF">MILVUS5_LOCUS31063</name>
</gene>
<reference evidence="1" key="1">
    <citation type="submission" date="2023-10" db="EMBL/GenBank/DDBJ databases">
        <authorList>
            <person name="Rodriguez Cubillos JULIANA M."/>
            <person name="De Vega J."/>
        </authorList>
    </citation>
    <scope>NUCLEOTIDE SEQUENCE</scope>
</reference>
<keyword evidence="2" id="KW-1185">Reference proteome</keyword>
<proteinExistence type="predicted"/>
<dbReference type="EMBL" id="CASHSV030000513">
    <property type="protein sequence ID" value="CAJ2666247.1"/>
    <property type="molecule type" value="Genomic_DNA"/>
</dbReference>
<accession>A0ACB0L9W3</accession>
<evidence type="ECO:0000313" key="1">
    <source>
        <dbReference type="EMBL" id="CAJ2666247.1"/>
    </source>
</evidence>
<dbReference type="Proteomes" id="UP001177021">
    <property type="component" value="Unassembled WGS sequence"/>
</dbReference>
<sequence length="644" mass="73683">MTNYIPKLFYALLFLLLLNSESTLQFKNVTTESAESKCIEWEKQALLKFKQSIGDKYGILTTWRDGEKDGDCCKWKGIECNNETGHVKKLDLRGDYIQYMEGVIDFTSLIALENMEYLDLSYNKFRGSQISEHIGSLTKLRYLNLSNSYVDGRIPYQIGNLLELEYLDLSWNNIYGNIPCQLRNLSRLQYLNLDRTSLDGKLPFLTGNLPMLQTLKLGGQFDITYDDTKWLSTLTSLTKLVLIESLPFGSSHHLLQAIRKIISNLRELRLVGFGLMDNDVSNLFHSHSNYSTFPTILDFSDNMLTSSTFQFLSNLSLNLQELYLSGNNIVFSSHLYPNIPSLVILDLSYNNLTSFQFIGNFNFSSKLQKLYLTNCSLTDKSFIVSSIPTSNSSSSLLMLDLSSNSLRSSKVFFWIFNFTTNLQILDLSDNSLEGPILDGFGNVMKSLEYIYLFYNHLHGEIPSFFGNICTLQVLDLSRNNFSGEISNFIQTSSWCNKHILRRLNLAYNRITGVLPKTISLLSNLEYLNLDENSLEGHINESHFTNFSKLKRLYLSSNSLSLTFSRSWVPPFQISFLRLASCKLGSSFPSWIKTQRSLVGLDISNAGINDYVPEWIWNNSKYLIIMNMSHNNLKELQQFKDVQCG</sequence>